<evidence type="ECO:0000313" key="4">
    <source>
        <dbReference type="Proteomes" id="UP000193922"/>
    </source>
</evidence>
<dbReference type="Proteomes" id="UP000193922">
    <property type="component" value="Unassembled WGS sequence"/>
</dbReference>
<proteinExistence type="predicted"/>
<feature type="compositionally biased region" description="Low complexity" evidence="1">
    <location>
        <begin position="262"/>
        <end position="276"/>
    </location>
</feature>
<sequence length="306" mass="32585">MDTVEDWSYTLHRPAGQYGKSWDKDAELLAGSGDGGTPKGILHVRVIKGKALPKPSDTKSFQQHAVIRVGAKRRAGDALQADTADPGFSASGYFKDDLYSNTQVEISVFNKGKSWDSLVGRVIVPVRELHDVRTFNGWLCLSTDSGDPAGVVYVACLFRREGDIGYEELENEYLLCNGTDGATETGTPQPLVGWIGKLAGRLWPLGNQTKNSNSRSINPQPTSGTAASGTGLLSPDARSLQPPTAGASSGSNTPGQLEEQSVDSTSVGRTSSSQSRVALDSGYTLQGAPIGEFFGLSMMPSMFLTY</sequence>
<evidence type="ECO:0000313" key="3">
    <source>
        <dbReference type="EMBL" id="ORX69192.1"/>
    </source>
</evidence>
<feature type="domain" description="C2" evidence="2">
    <location>
        <begin position="23"/>
        <end position="139"/>
    </location>
</feature>
<keyword evidence="4" id="KW-1185">Reference proteome</keyword>
<feature type="compositionally biased region" description="Polar residues" evidence="1">
    <location>
        <begin position="246"/>
        <end position="259"/>
    </location>
</feature>
<feature type="region of interest" description="Disordered" evidence="1">
    <location>
        <begin position="208"/>
        <end position="276"/>
    </location>
</feature>
<dbReference type="PROSITE" id="PS50004">
    <property type="entry name" value="C2"/>
    <property type="match status" value="1"/>
</dbReference>
<dbReference type="RefSeq" id="XP_040742924.1">
    <property type="nucleotide sequence ID" value="XM_040887840.1"/>
</dbReference>
<evidence type="ECO:0000259" key="2">
    <source>
        <dbReference type="PROSITE" id="PS50004"/>
    </source>
</evidence>
<dbReference type="SUPFAM" id="SSF49562">
    <property type="entry name" value="C2 domain (Calcium/lipid-binding domain, CaLB)"/>
    <property type="match status" value="1"/>
</dbReference>
<gene>
    <name evidence="3" type="ORF">DL89DRAFT_268209</name>
</gene>
<organism evidence="3 4">
    <name type="scientific">Linderina pennispora</name>
    <dbReference type="NCBI Taxonomy" id="61395"/>
    <lineage>
        <taxon>Eukaryota</taxon>
        <taxon>Fungi</taxon>
        <taxon>Fungi incertae sedis</taxon>
        <taxon>Zoopagomycota</taxon>
        <taxon>Kickxellomycotina</taxon>
        <taxon>Kickxellomycetes</taxon>
        <taxon>Kickxellales</taxon>
        <taxon>Kickxellaceae</taxon>
        <taxon>Linderina</taxon>
    </lineage>
</organism>
<reference evidence="3 4" key="1">
    <citation type="submission" date="2016-07" db="EMBL/GenBank/DDBJ databases">
        <title>Pervasive Adenine N6-methylation of Active Genes in Fungi.</title>
        <authorList>
            <consortium name="DOE Joint Genome Institute"/>
            <person name="Mondo S.J."/>
            <person name="Dannebaum R.O."/>
            <person name="Kuo R.C."/>
            <person name="Labutti K."/>
            <person name="Haridas S."/>
            <person name="Kuo A."/>
            <person name="Salamov A."/>
            <person name="Ahrendt S.R."/>
            <person name="Lipzen A."/>
            <person name="Sullivan W."/>
            <person name="Andreopoulos W.B."/>
            <person name="Clum A."/>
            <person name="Lindquist E."/>
            <person name="Daum C."/>
            <person name="Ramamoorthy G.K."/>
            <person name="Gryganskyi A."/>
            <person name="Culley D."/>
            <person name="Magnuson J.K."/>
            <person name="James T.Y."/>
            <person name="O'Malley M.A."/>
            <person name="Stajich J.E."/>
            <person name="Spatafora J.W."/>
            <person name="Visel A."/>
            <person name="Grigoriev I.V."/>
        </authorList>
    </citation>
    <scope>NUCLEOTIDE SEQUENCE [LARGE SCALE GENOMIC DNA]</scope>
    <source>
        <strain evidence="3 4">ATCC 12442</strain>
    </source>
</reference>
<name>A0A1Y1W6Y8_9FUNG</name>
<dbReference type="Gene3D" id="2.60.40.150">
    <property type="entry name" value="C2 domain"/>
    <property type="match status" value="1"/>
</dbReference>
<dbReference type="InterPro" id="IPR000008">
    <property type="entry name" value="C2_dom"/>
</dbReference>
<feature type="compositionally biased region" description="Polar residues" evidence="1">
    <location>
        <begin position="208"/>
        <end position="228"/>
    </location>
</feature>
<dbReference type="CDD" id="cd00030">
    <property type="entry name" value="C2"/>
    <property type="match status" value="1"/>
</dbReference>
<evidence type="ECO:0000256" key="1">
    <source>
        <dbReference type="SAM" id="MobiDB-lite"/>
    </source>
</evidence>
<comment type="caution">
    <text evidence="3">The sequence shown here is derived from an EMBL/GenBank/DDBJ whole genome shotgun (WGS) entry which is preliminary data.</text>
</comment>
<dbReference type="AlphaFoldDB" id="A0A1Y1W6Y8"/>
<dbReference type="GeneID" id="63804488"/>
<accession>A0A1Y1W6Y8</accession>
<dbReference type="EMBL" id="MCFD01000008">
    <property type="protein sequence ID" value="ORX69192.1"/>
    <property type="molecule type" value="Genomic_DNA"/>
</dbReference>
<protein>
    <recommendedName>
        <fullName evidence="2">C2 domain-containing protein</fullName>
    </recommendedName>
</protein>
<dbReference type="InterPro" id="IPR035892">
    <property type="entry name" value="C2_domain_sf"/>
</dbReference>
<dbReference type="Pfam" id="PF00168">
    <property type="entry name" value="C2"/>
    <property type="match status" value="1"/>
</dbReference>
<dbReference type="OrthoDB" id="5527732at2759"/>